<evidence type="ECO:0000313" key="2">
    <source>
        <dbReference type="EMBL" id="NQX31044.1"/>
    </source>
</evidence>
<feature type="chain" id="PRO_5047465681" evidence="1">
    <location>
        <begin position="20"/>
        <end position="781"/>
    </location>
</feature>
<dbReference type="InterPro" id="IPR036034">
    <property type="entry name" value="PDZ_sf"/>
</dbReference>
<dbReference type="SUPFAM" id="SSF51126">
    <property type="entry name" value="Pectin lyase-like"/>
    <property type="match status" value="1"/>
</dbReference>
<comment type="caution">
    <text evidence="2">The sequence shown here is derived from an EMBL/GenBank/DDBJ whole genome shotgun (WGS) entry which is preliminary data.</text>
</comment>
<evidence type="ECO:0000313" key="3">
    <source>
        <dbReference type="Proteomes" id="UP000762110"/>
    </source>
</evidence>
<dbReference type="Proteomes" id="UP000762110">
    <property type="component" value="Unassembled WGS sequence"/>
</dbReference>
<evidence type="ECO:0000256" key="1">
    <source>
        <dbReference type="SAM" id="SignalP"/>
    </source>
</evidence>
<dbReference type="InterPro" id="IPR006626">
    <property type="entry name" value="PbH1"/>
</dbReference>
<dbReference type="InterPro" id="IPR012334">
    <property type="entry name" value="Pectin_lyas_fold"/>
</dbReference>
<dbReference type="PANTHER" id="PTHR36453">
    <property type="entry name" value="SECRETED PROTEIN-RELATED"/>
    <property type="match status" value="1"/>
</dbReference>
<dbReference type="InterPro" id="IPR011050">
    <property type="entry name" value="Pectin_lyase_fold/virulence"/>
</dbReference>
<protein>
    <submittedName>
        <fullName evidence="2">Peptide-binding protein</fullName>
    </submittedName>
</protein>
<sequence length="781" mass="88139">MRKIIYVLLFVAVSFTVQAKDFYVAVNGNDHNPGTLVKPFATLQKAIEIARKYPEQSIIIFVRGGNYYLPKALTFTALDSRNKNGTLTIKAYAKEIPILSSDKVLKLTWKPLGNGVFSADLKDTNLKFDQLFINGKRMVMARYPNYKEGVLPYGGAAADAIAPERIATWKNPVGAFIHAMHNSLWGDLSYKITGKDNSGKLVMEGGWQNNRPSAMHAKYRFVENIKEELDQQNEWYYDSQTHQLYIIPEKDLNLSTALIQTPQLESLITFNGTVDKPVEYINIEGLTLTHTLRTFMKTSEPLLRSDWTMYRGAAIFAEQTAHINITNCDLQFLGGNAIVFSNFNQYNTVTSCHIKNIGASAISFVGDPAAVRSPSYKYQDFVALKDIDRAKGPKGDNYPRFCKVSDNLIHQIGEVEKQTAGVQISMSRNIEVLHNTIYDVPRAGINCNEGTWGGHYIAYNDVFNTVLETGDHGAFNSWGRDRFWHPKREIMDSLVKNHPELILLDAIEPTTLFNNRFRCDNGWDIDLDDGSSNYIIKNNVCLNGGIKLREGFNRVVENNVMINNSFHPHVWFKNSNDLFKHNIVGSAYQPIRITDWGKQIDYNFFPDQASLDKARLQKTDMNSTYGDALFADATNGNFSLKANSPALSLGIKSIDMNFGVVSPRLKKLAKRVVIPTLVNLKIVEDKEVDFFNLKVKNIQTLAEQSATGMPDKNGVLVTKSNLKSILYPLVKENDVILYFADQKINNIKDLFDARLTITSKKTTTMTVFRDQKSQEITVDIK</sequence>
<accession>A0ABX2DBV5</accession>
<proteinExistence type="predicted"/>
<gene>
    <name evidence="2" type="ORF">HQN85_04880</name>
</gene>
<dbReference type="RefSeq" id="WP_173269375.1">
    <property type="nucleotide sequence ID" value="NZ_JABMKV010000001.1"/>
</dbReference>
<dbReference type="PANTHER" id="PTHR36453:SF1">
    <property type="entry name" value="RIGHT HANDED BETA HELIX DOMAIN-CONTAINING PROTEIN"/>
    <property type="match status" value="1"/>
</dbReference>
<feature type="signal peptide" evidence="1">
    <location>
        <begin position="1"/>
        <end position="19"/>
    </location>
</feature>
<keyword evidence="1" id="KW-0732">Signal</keyword>
<dbReference type="SMART" id="SM00710">
    <property type="entry name" value="PbH1"/>
    <property type="match status" value="3"/>
</dbReference>
<dbReference type="Gene3D" id="2.30.42.10">
    <property type="match status" value="1"/>
</dbReference>
<name>A0ABX2DBV5_9SPHI</name>
<dbReference type="Gene3D" id="2.160.20.10">
    <property type="entry name" value="Single-stranded right-handed beta-helix, Pectin lyase-like"/>
    <property type="match status" value="2"/>
</dbReference>
<organism evidence="2 3">
    <name type="scientific">Pedobacter boryungensis</name>
    <dbReference type="NCBI Taxonomy" id="869962"/>
    <lineage>
        <taxon>Bacteria</taxon>
        <taxon>Pseudomonadati</taxon>
        <taxon>Bacteroidota</taxon>
        <taxon>Sphingobacteriia</taxon>
        <taxon>Sphingobacteriales</taxon>
        <taxon>Sphingobacteriaceae</taxon>
        <taxon>Pedobacter</taxon>
    </lineage>
</organism>
<reference evidence="2 3" key="1">
    <citation type="submission" date="2020-05" db="EMBL/GenBank/DDBJ databases">
        <title>Description of Pedobacter foliorum sp. nov.</title>
        <authorList>
            <person name="Qi S."/>
            <person name="Carlier A."/>
            <person name="Cnockaert M."/>
            <person name="Vandamme P."/>
        </authorList>
    </citation>
    <scope>NUCLEOTIDE SEQUENCE [LARGE SCALE GENOMIC DNA]</scope>
    <source>
        <strain evidence="2 3">LMG 31300</strain>
    </source>
</reference>
<dbReference type="EMBL" id="JABMKV010000001">
    <property type="protein sequence ID" value="NQX31044.1"/>
    <property type="molecule type" value="Genomic_DNA"/>
</dbReference>
<keyword evidence="3" id="KW-1185">Reference proteome</keyword>